<feature type="signal peptide" evidence="1">
    <location>
        <begin position="1"/>
        <end position="23"/>
    </location>
</feature>
<keyword evidence="3" id="KW-1185">Reference proteome</keyword>
<dbReference type="EMBL" id="JABBGM010000005">
    <property type="protein sequence ID" value="NML94713.1"/>
    <property type="molecule type" value="Genomic_DNA"/>
</dbReference>
<reference evidence="2 3" key="1">
    <citation type="submission" date="2020-04" db="EMBL/GenBank/DDBJ databases">
        <title>Novosphingobium sp. TW-4 isolated from soil.</title>
        <authorList>
            <person name="Dahal R.H."/>
            <person name="Chaudhary D.K."/>
        </authorList>
    </citation>
    <scope>NUCLEOTIDE SEQUENCE [LARGE SCALE GENOMIC DNA]</scope>
    <source>
        <strain evidence="2 3">TW-4</strain>
    </source>
</reference>
<name>A0A7Y0BQR4_9SPHN</name>
<evidence type="ECO:0000256" key="1">
    <source>
        <dbReference type="SAM" id="SignalP"/>
    </source>
</evidence>
<gene>
    <name evidence="2" type="ORF">HHL27_13645</name>
</gene>
<dbReference type="RefSeq" id="WP_169493967.1">
    <property type="nucleotide sequence ID" value="NZ_JABBGM010000005.1"/>
</dbReference>
<organism evidence="2 3">
    <name type="scientific">Novosphingobium olei</name>
    <dbReference type="NCBI Taxonomy" id="2728851"/>
    <lineage>
        <taxon>Bacteria</taxon>
        <taxon>Pseudomonadati</taxon>
        <taxon>Pseudomonadota</taxon>
        <taxon>Alphaproteobacteria</taxon>
        <taxon>Sphingomonadales</taxon>
        <taxon>Sphingomonadaceae</taxon>
        <taxon>Novosphingobium</taxon>
    </lineage>
</organism>
<sequence length="287" mass="30230">MNRRLPLPIALLAALAAPLPALAQNLANPSQTVASAPDALRYADLVDLVLPADLVARAQVRKVARLKPEQSPGLAAGKVRLYIEARTSALLAGPDLGESIRFLADVPLDARGRPPKLAKTDVLVIGHTVAGRPGELLLSAPDAMLAWSPTREQALRAILTEKLSPDAPPAVKGVREALHVPGNLAGEGETQVFLATEGARPAALSIISRPGQPRTWGVSFSEIVDQSAKPPAPETLAWYRLACFLPQTLPARANISDGDTSRAAAADDYAFARAALGTCERGRTLQP</sequence>
<evidence type="ECO:0000313" key="2">
    <source>
        <dbReference type="EMBL" id="NML94713.1"/>
    </source>
</evidence>
<dbReference type="Proteomes" id="UP000583556">
    <property type="component" value="Unassembled WGS sequence"/>
</dbReference>
<proteinExistence type="predicted"/>
<dbReference type="AlphaFoldDB" id="A0A7Y0BQR4"/>
<feature type="chain" id="PRO_5030561323" evidence="1">
    <location>
        <begin position="24"/>
        <end position="287"/>
    </location>
</feature>
<evidence type="ECO:0000313" key="3">
    <source>
        <dbReference type="Proteomes" id="UP000583556"/>
    </source>
</evidence>
<accession>A0A7Y0BQR4</accession>
<keyword evidence="1" id="KW-0732">Signal</keyword>
<protein>
    <submittedName>
        <fullName evidence="2">Uncharacterized protein</fullName>
    </submittedName>
</protein>
<comment type="caution">
    <text evidence="2">The sequence shown here is derived from an EMBL/GenBank/DDBJ whole genome shotgun (WGS) entry which is preliminary data.</text>
</comment>